<protein>
    <submittedName>
        <fullName evidence="8">PRD domain-containing protein</fullName>
    </submittedName>
    <submittedName>
        <fullName evidence="7">Transcriptional antiterminator</fullName>
    </submittedName>
</protein>
<dbReference type="GO" id="GO:0006355">
    <property type="term" value="P:regulation of DNA-templated transcription"/>
    <property type="evidence" value="ECO:0007669"/>
    <property type="project" value="InterPro"/>
</dbReference>
<evidence type="ECO:0000256" key="4">
    <source>
        <dbReference type="ARBA" id="ARBA00023163"/>
    </source>
</evidence>
<dbReference type="Proteomes" id="UP000030008">
    <property type="component" value="Unassembled WGS sequence"/>
</dbReference>
<dbReference type="PROSITE" id="PS51372">
    <property type="entry name" value="PRD_2"/>
    <property type="match status" value="2"/>
</dbReference>
<feature type="domain" description="PTS EIIA type-2" evidence="5">
    <location>
        <begin position="491"/>
        <end position="632"/>
    </location>
</feature>
<evidence type="ECO:0000256" key="3">
    <source>
        <dbReference type="ARBA" id="ARBA00023159"/>
    </source>
</evidence>
<dbReference type="PANTHER" id="PTHR30185">
    <property type="entry name" value="CRYPTIC BETA-GLUCOSIDE BGL OPERON ANTITERMINATOR"/>
    <property type="match status" value="1"/>
</dbReference>
<dbReference type="PROSITE" id="PS51094">
    <property type="entry name" value="PTS_EIIA_TYPE_2"/>
    <property type="match status" value="1"/>
</dbReference>
<dbReference type="Gene3D" id="1.10.10.10">
    <property type="entry name" value="Winged helix-like DNA-binding domain superfamily/Winged helix DNA-binding domain"/>
    <property type="match status" value="2"/>
</dbReference>
<dbReference type="Gene3D" id="1.10.1790.10">
    <property type="entry name" value="PRD domain"/>
    <property type="match status" value="2"/>
</dbReference>
<reference evidence="7 9" key="1">
    <citation type="submission" date="2014-08" db="EMBL/GenBank/DDBJ databases">
        <title>Clostridium innocuum, an unnegligible vancomycin-resistant pathogen causing extra-intestinal infections.</title>
        <authorList>
            <person name="Feng Y."/>
            <person name="Chiu C.-H."/>
        </authorList>
    </citation>
    <scope>NUCLEOTIDE SEQUENCE [LARGE SCALE GENOMIC DNA]</scope>
    <source>
        <strain evidence="7 9">AN88</strain>
    </source>
</reference>
<dbReference type="EMBL" id="WWTN01000002">
    <property type="protein sequence ID" value="MZH54555.1"/>
    <property type="molecule type" value="Genomic_DNA"/>
</dbReference>
<proteinExistence type="predicted"/>
<dbReference type="AlphaFoldDB" id="A0A099I9Q9"/>
<dbReference type="SUPFAM" id="SSF55804">
    <property type="entry name" value="Phoshotransferase/anion transport protein"/>
    <property type="match status" value="1"/>
</dbReference>
<dbReference type="RefSeq" id="WP_002606665.1">
    <property type="nucleotide sequence ID" value="NZ_BAABXQ010000001.1"/>
</dbReference>
<dbReference type="EMBL" id="JQIF01000017">
    <property type="protein sequence ID" value="KGJ54375.1"/>
    <property type="molecule type" value="Genomic_DNA"/>
</dbReference>
<sequence>MLTKRQSSIFLELCEKVGEYYKANYFSDKFNISLRTIQNDIKAIKEDTASLSDIFIIDSRVPFGTRIKILDRERFAHYLNDLKMQSDEYNINYRDDRIYKLLNFLLSQRKSISLTKCADYIYVSKSTLTSDLKELEKTLSKFSLRLIQTKGYIWIDGLERDKRICLMDVSYAYHPMIPSKLISDTEAVHVEFIRKTLMKELLEKQYPISDVEFQNIIIWLNISIRRITNFFYLNDEDIDGEGTYDTEIKIAGNIFERIETKYLIRVPQTEINFLAMYINNHSNFSNTDYISEDLNTFILHALQRIHESYPTDFTHDVNLRISLALHCVPLISRARNNVQIKNEMLDYIKQSFPYAFDIATYFSYLLSERYTCKIKESETAFLAIYFNKSINEYSVLKGNKRVCIITNLKRSEYFLLEQFLYDKFQKYIVSITFVSSNELDDLDLDAYDLFFSTEDNRATESGLATKIAFFPDSNELEKIKVRIEGFKNVEDIMKLFDPKLFFVKDFTEKEEIQTCLVHAASDLYKLDNLAEEIELREEFGSTYFGNGIAILHPMHLLTDDSFIGEIILKKPAVWDTEGNHVNLIFLVCIQKNNLEAFRAWDYLSPLLFNNEFKQEILSVEDYDDFKRICEENLKSHIL</sequence>
<keyword evidence="3" id="KW-0010">Activator</keyword>
<feature type="domain" description="PRD" evidence="6">
    <location>
        <begin position="289"/>
        <end position="396"/>
    </location>
</feature>
<organism evidence="7 9">
    <name type="scientific">Clostridium innocuum</name>
    <dbReference type="NCBI Taxonomy" id="1522"/>
    <lineage>
        <taxon>Bacteria</taxon>
        <taxon>Bacillati</taxon>
        <taxon>Bacillota</taxon>
        <taxon>Clostridia</taxon>
        <taxon>Eubacteriales</taxon>
        <taxon>Clostridiaceae</taxon>
        <taxon>Clostridium</taxon>
    </lineage>
</organism>
<dbReference type="InterPro" id="IPR016152">
    <property type="entry name" value="PTrfase/Anion_transptr"/>
</dbReference>
<dbReference type="InterPro" id="IPR036634">
    <property type="entry name" value="PRD_sf"/>
</dbReference>
<dbReference type="Gene3D" id="3.40.930.10">
    <property type="entry name" value="Mannitol-specific EII, Chain A"/>
    <property type="match status" value="1"/>
</dbReference>
<dbReference type="Pfam" id="PF00874">
    <property type="entry name" value="PRD"/>
    <property type="match status" value="2"/>
</dbReference>
<keyword evidence="4" id="KW-0804">Transcription</keyword>
<evidence type="ECO:0000313" key="7">
    <source>
        <dbReference type="EMBL" id="KGJ54375.1"/>
    </source>
</evidence>
<dbReference type="InterPro" id="IPR007737">
    <property type="entry name" value="Mga_HTH"/>
</dbReference>
<accession>A0A099I9Q9</accession>
<keyword evidence="2" id="KW-0805">Transcription regulation</keyword>
<comment type="caution">
    <text evidence="7">The sequence shown here is derived from an EMBL/GenBank/DDBJ whole genome shotgun (WGS) entry which is preliminary data.</text>
</comment>
<dbReference type="Pfam" id="PF00359">
    <property type="entry name" value="PTS_EIIA_2"/>
    <property type="match status" value="1"/>
</dbReference>
<keyword evidence="1" id="KW-0677">Repeat</keyword>
<evidence type="ECO:0000256" key="2">
    <source>
        <dbReference type="ARBA" id="ARBA00023015"/>
    </source>
</evidence>
<name>A0A099I9Q9_CLOIN</name>
<dbReference type="SUPFAM" id="SSF63520">
    <property type="entry name" value="PTS-regulatory domain, PRD"/>
    <property type="match status" value="2"/>
</dbReference>
<dbReference type="Pfam" id="PF05043">
    <property type="entry name" value="Mga"/>
    <property type="match status" value="1"/>
</dbReference>
<evidence type="ECO:0000313" key="9">
    <source>
        <dbReference type="Proteomes" id="UP000030008"/>
    </source>
</evidence>
<dbReference type="PANTHER" id="PTHR30185:SF13">
    <property type="entry name" value="LICABCH OPERON REGULATOR-RELATED"/>
    <property type="match status" value="1"/>
</dbReference>
<evidence type="ECO:0000259" key="5">
    <source>
        <dbReference type="PROSITE" id="PS51094"/>
    </source>
</evidence>
<dbReference type="InterPro" id="IPR036388">
    <property type="entry name" value="WH-like_DNA-bd_sf"/>
</dbReference>
<evidence type="ECO:0000313" key="8">
    <source>
        <dbReference type="EMBL" id="MZH54555.1"/>
    </source>
</evidence>
<dbReference type="InterPro" id="IPR011608">
    <property type="entry name" value="PRD"/>
</dbReference>
<gene>
    <name evidence="7" type="ORF">CIAN88_04340</name>
    <name evidence="8" type="ORF">GT664_02020</name>
</gene>
<dbReference type="InterPro" id="IPR002178">
    <property type="entry name" value="PTS_EIIA_type-2_dom"/>
</dbReference>
<feature type="domain" description="PRD" evidence="6">
    <location>
        <begin position="181"/>
        <end position="288"/>
    </location>
</feature>
<evidence type="ECO:0000259" key="6">
    <source>
        <dbReference type="PROSITE" id="PS51372"/>
    </source>
</evidence>
<dbReference type="InterPro" id="IPR050661">
    <property type="entry name" value="BglG_antiterminators"/>
</dbReference>
<dbReference type="Proteomes" id="UP000604383">
    <property type="component" value="Unassembled WGS sequence"/>
</dbReference>
<evidence type="ECO:0000256" key="1">
    <source>
        <dbReference type="ARBA" id="ARBA00022737"/>
    </source>
</evidence>
<reference evidence="8" key="2">
    <citation type="journal article" date="2019" name="Nat. Med.">
        <title>A library of human gut bacterial isolates paired with longitudinal multiomics data enables mechanistic microbiome research.</title>
        <authorList>
            <person name="Poyet M."/>
            <person name="Groussin M."/>
            <person name="Gibbons S.M."/>
            <person name="Avila-Pacheco J."/>
            <person name="Jiang X."/>
            <person name="Kearney S.M."/>
            <person name="Perrotta A.R."/>
            <person name="Berdy B."/>
            <person name="Zhao S."/>
            <person name="Lieberman T.D."/>
            <person name="Swanson P.K."/>
            <person name="Smith M."/>
            <person name="Roesemann S."/>
            <person name="Alexander J.E."/>
            <person name="Rich S.A."/>
            <person name="Livny J."/>
            <person name="Vlamakis H."/>
            <person name="Clish C."/>
            <person name="Bullock K."/>
            <person name="Deik A."/>
            <person name="Scott J."/>
            <person name="Pierce K.A."/>
            <person name="Xavier R.J."/>
            <person name="Alm E.J."/>
        </authorList>
    </citation>
    <scope>NUCLEOTIDE SEQUENCE</scope>
    <source>
        <strain evidence="8">BIOML-A12</strain>
    </source>
</reference>